<evidence type="ECO:0000313" key="5">
    <source>
        <dbReference type="EMBL" id="MBB0243292.1"/>
    </source>
</evidence>
<gene>
    <name evidence="5" type="ORF">FNQ90_03995</name>
</gene>
<feature type="domain" description="NADAR" evidence="4">
    <location>
        <begin position="57"/>
        <end position="201"/>
    </location>
</feature>
<dbReference type="NCBIfam" id="TIGR02464">
    <property type="entry name" value="ribofla_fusion"/>
    <property type="match status" value="1"/>
</dbReference>
<name>A0A7W3TAN3_9ACTN</name>
<evidence type="ECO:0000256" key="2">
    <source>
        <dbReference type="ARBA" id="ARBA00000751"/>
    </source>
</evidence>
<organism evidence="5 6">
    <name type="scientific">Streptomyces alkaliphilus</name>
    <dbReference type="NCBI Taxonomy" id="1472722"/>
    <lineage>
        <taxon>Bacteria</taxon>
        <taxon>Bacillati</taxon>
        <taxon>Actinomycetota</taxon>
        <taxon>Actinomycetes</taxon>
        <taxon>Kitasatosporales</taxon>
        <taxon>Streptomycetaceae</taxon>
        <taxon>Streptomyces</taxon>
    </lineage>
</organism>
<dbReference type="CDD" id="cd15457">
    <property type="entry name" value="NADAR"/>
    <property type="match status" value="1"/>
</dbReference>
<comment type="catalytic activity">
    <reaction evidence="1">
        <text>5-amino-6-(5-phospho-D-ribosylamino)uracil + H2O = 5,6-diaminouracil + D-ribose 5-phosphate</text>
        <dbReference type="Rhea" id="RHEA:55020"/>
        <dbReference type="ChEBI" id="CHEBI:15377"/>
        <dbReference type="ChEBI" id="CHEBI:46252"/>
        <dbReference type="ChEBI" id="CHEBI:58453"/>
        <dbReference type="ChEBI" id="CHEBI:78346"/>
    </reaction>
</comment>
<feature type="region of interest" description="Disordered" evidence="3">
    <location>
        <begin position="1"/>
        <end position="27"/>
    </location>
</feature>
<dbReference type="InterPro" id="IPR012816">
    <property type="entry name" value="NADAR"/>
</dbReference>
<dbReference type="RefSeq" id="WP_182604995.1">
    <property type="nucleotide sequence ID" value="NZ_VKHT01000060.1"/>
</dbReference>
<evidence type="ECO:0000256" key="3">
    <source>
        <dbReference type="SAM" id="MobiDB-lite"/>
    </source>
</evidence>
<sequence>MGRAEGTERARPGDVPRLPATREEAEAAERQGRHLRFLFFWGSSGDYRPCTDDTPGPACLSQWWEAPFTADGHTFPTAEHHMMAHKAWLFGDGETAERVLAARHPGEAKRLGRGVRGFDEEEWQRRRRGIVVRGNLAKFGARADLRSYLLGTRHRVLVEASPLDRVWGIGLTADDPAAGSPAAWCGANLLGFALMDVRAALSPRGS</sequence>
<dbReference type="SUPFAM" id="SSF143990">
    <property type="entry name" value="YbiA-like"/>
    <property type="match status" value="1"/>
</dbReference>
<comment type="caution">
    <text evidence="5">The sequence shown here is derived from an EMBL/GenBank/DDBJ whole genome shotgun (WGS) entry which is preliminary data.</text>
</comment>
<protein>
    <submittedName>
        <fullName evidence="5">DUF1768 domain-containing protein</fullName>
    </submittedName>
</protein>
<dbReference type="AlphaFoldDB" id="A0A7W3TAN3"/>
<dbReference type="Proteomes" id="UP000538929">
    <property type="component" value="Unassembled WGS sequence"/>
</dbReference>
<dbReference type="Pfam" id="PF08719">
    <property type="entry name" value="NADAR"/>
    <property type="match status" value="1"/>
</dbReference>
<dbReference type="EMBL" id="VKHT01000060">
    <property type="protein sequence ID" value="MBB0243292.1"/>
    <property type="molecule type" value="Genomic_DNA"/>
</dbReference>
<proteinExistence type="predicted"/>
<reference evidence="6" key="1">
    <citation type="submission" date="2019-10" db="EMBL/GenBank/DDBJ databases">
        <title>Streptomyces sp. nov., a novel actinobacterium isolated from alkaline environment.</title>
        <authorList>
            <person name="Golinska P."/>
        </authorList>
    </citation>
    <scope>NUCLEOTIDE SEQUENCE [LARGE SCALE GENOMIC DNA]</scope>
    <source>
        <strain evidence="6">DSM 42118</strain>
    </source>
</reference>
<dbReference type="InterPro" id="IPR037238">
    <property type="entry name" value="YbiA-like_sf"/>
</dbReference>
<accession>A0A7W3TAN3</accession>
<dbReference type="Gene3D" id="1.10.357.40">
    <property type="entry name" value="YbiA-like"/>
    <property type="match status" value="1"/>
</dbReference>
<evidence type="ECO:0000259" key="4">
    <source>
        <dbReference type="Pfam" id="PF08719"/>
    </source>
</evidence>
<comment type="catalytic activity">
    <reaction evidence="2">
        <text>2,5-diamino-6-hydroxy-4-(5-phosphoribosylamino)-pyrimidine + H2O = 2,5,6-triamino-4-hydroxypyrimidine + D-ribose 5-phosphate</text>
        <dbReference type="Rhea" id="RHEA:23436"/>
        <dbReference type="ChEBI" id="CHEBI:15377"/>
        <dbReference type="ChEBI" id="CHEBI:58614"/>
        <dbReference type="ChEBI" id="CHEBI:78346"/>
        <dbReference type="ChEBI" id="CHEBI:137796"/>
    </reaction>
</comment>
<evidence type="ECO:0000313" key="6">
    <source>
        <dbReference type="Proteomes" id="UP000538929"/>
    </source>
</evidence>
<keyword evidence="6" id="KW-1185">Reference proteome</keyword>
<evidence type="ECO:0000256" key="1">
    <source>
        <dbReference type="ARBA" id="ARBA00000022"/>
    </source>
</evidence>